<dbReference type="SUPFAM" id="SSF81606">
    <property type="entry name" value="PP2C-like"/>
    <property type="match status" value="1"/>
</dbReference>
<reference evidence="4 5" key="1">
    <citation type="journal article" date="2015" name="Int. J. Syst. Evol. Microbiol.">
        <title>Amycolatopsis rhabdoformis sp. nov., an actinomycete isolated from a tropical forest soil.</title>
        <authorList>
            <person name="Souza W.R."/>
            <person name="Silva R.E."/>
            <person name="Goodfellow M."/>
            <person name="Busarakam K."/>
            <person name="Figueiro F.S."/>
            <person name="Ferreira D."/>
            <person name="Rodrigues-Filho E."/>
            <person name="Moraes L.A.B."/>
            <person name="Zucchi T.D."/>
        </authorList>
    </citation>
    <scope>NUCLEOTIDE SEQUENCE [LARGE SCALE GENOMIC DNA]</scope>
    <source>
        <strain evidence="4 5">NCIMB 14900</strain>
    </source>
</reference>
<evidence type="ECO:0000313" key="5">
    <source>
        <dbReference type="Proteomes" id="UP001330812"/>
    </source>
</evidence>
<dbReference type="Gene3D" id="3.60.40.10">
    <property type="entry name" value="PPM-type phosphatase domain"/>
    <property type="match status" value="1"/>
</dbReference>
<dbReference type="InterPro" id="IPR029016">
    <property type="entry name" value="GAF-like_dom_sf"/>
</dbReference>
<dbReference type="PANTHER" id="PTHR43156:SF2">
    <property type="entry name" value="STAGE II SPORULATION PROTEIN E"/>
    <property type="match status" value="1"/>
</dbReference>
<dbReference type="Gene3D" id="3.30.450.40">
    <property type="match status" value="1"/>
</dbReference>
<keyword evidence="5" id="KW-1185">Reference proteome</keyword>
<gene>
    <name evidence="4" type="ORF">VSH64_21645</name>
</gene>
<proteinExistence type="predicted"/>
<dbReference type="Proteomes" id="UP001330812">
    <property type="component" value="Chromosome"/>
</dbReference>
<feature type="domain" description="PPM-type phosphatase" evidence="3">
    <location>
        <begin position="188"/>
        <end position="400"/>
    </location>
</feature>
<evidence type="ECO:0000256" key="1">
    <source>
        <dbReference type="ARBA" id="ARBA00022801"/>
    </source>
</evidence>
<evidence type="ECO:0000259" key="2">
    <source>
        <dbReference type="SMART" id="SM00065"/>
    </source>
</evidence>
<keyword evidence="1" id="KW-0378">Hydrolase</keyword>
<dbReference type="InterPro" id="IPR003018">
    <property type="entry name" value="GAF"/>
</dbReference>
<dbReference type="InterPro" id="IPR001932">
    <property type="entry name" value="PPM-type_phosphatase-like_dom"/>
</dbReference>
<dbReference type="Pfam" id="PF07228">
    <property type="entry name" value="SpoIIE"/>
    <property type="match status" value="1"/>
</dbReference>
<dbReference type="SMART" id="SM00331">
    <property type="entry name" value="PP2C_SIG"/>
    <property type="match status" value="1"/>
</dbReference>
<dbReference type="SUPFAM" id="SSF55781">
    <property type="entry name" value="GAF domain-like"/>
    <property type="match status" value="1"/>
</dbReference>
<dbReference type="PANTHER" id="PTHR43156">
    <property type="entry name" value="STAGE II SPORULATION PROTEIN E-RELATED"/>
    <property type="match status" value="1"/>
</dbReference>
<accession>A0ABZ1IJQ7</accession>
<dbReference type="EMBL" id="CP142149">
    <property type="protein sequence ID" value="WSE34651.1"/>
    <property type="molecule type" value="Genomic_DNA"/>
</dbReference>
<dbReference type="Pfam" id="PF01590">
    <property type="entry name" value="GAF"/>
    <property type="match status" value="1"/>
</dbReference>
<evidence type="ECO:0000259" key="3">
    <source>
        <dbReference type="SMART" id="SM00331"/>
    </source>
</evidence>
<dbReference type="InterPro" id="IPR036457">
    <property type="entry name" value="PPM-type-like_dom_sf"/>
</dbReference>
<protein>
    <submittedName>
        <fullName evidence="4">GAF domain-containing SpoIIE family protein phosphatase</fullName>
    </submittedName>
</protein>
<dbReference type="RefSeq" id="WP_326837459.1">
    <property type="nucleotide sequence ID" value="NZ_CP142149.1"/>
</dbReference>
<sequence>MPVDSTTRDQLRRLDALTGSALGRQELKPLLDTMLERVRELFGVDTATVLRHDEAAGRLIAIASAGIEEEVFQDVRVPVGAGFAGRVARERQPVLIDHVDSSTVVNPLLWEHGLTVLLGVPMLVHDELEGVLHIGSTTARTFDAEEIELLRMVADRLALAIRAETASADRSAAAALQRSLLPVRIPSVTGMDFASRYVPGAEKAVGGDWYDVFSLPGNQVGIVMGDVAGHGLAAAVVMGRLRSALRAYALDTTSPAESLGKLSRKVNHFEQGIMATVAYGIVAPDRETVLLSLAGHPPPVLAAPGAPARLVDVGPDLPVGLGLPPSDRHDTEVALPPGASLAFYTDGLIERRDAPLDDGFAKLTAAMTTGDPDTVCARVMSALVGTAPARDDVALLIAARPLDAT</sequence>
<dbReference type="InterPro" id="IPR052016">
    <property type="entry name" value="Bact_Sigma-Reg"/>
</dbReference>
<evidence type="ECO:0000313" key="4">
    <source>
        <dbReference type="EMBL" id="WSE34651.1"/>
    </source>
</evidence>
<feature type="domain" description="GAF" evidence="2">
    <location>
        <begin position="26"/>
        <end position="171"/>
    </location>
</feature>
<name>A0ABZ1IJQ7_9PSEU</name>
<dbReference type="SMART" id="SM00065">
    <property type="entry name" value="GAF"/>
    <property type="match status" value="1"/>
</dbReference>
<organism evidence="4 5">
    <name type="scientific">Amycolatopsis rhabdoformis</name>
    <dbReference type="NCBI Taxonomy" id="1448059"/>
    <lineage>
        <taxon>Bacteria</taxon>
        <taxon>Bacillati</taxon>
        <taxon>Actinomycetota</taxon>
        <taxon>Actinomycetes</taxon>
        <taxon>Pseudonocardiales</taxon>
        <taxon>Pseudonocardiaceae</taxon>
        <taxon>Amycolatopsis</taxon>
    </lineage>
</organism>